<evidence type="ECO:0000313" key="3">
    <source>
        <dbReference type="Proteomes" id="UP000236584"/>
    </source>
</evidence>
<evidence type="ECO:0000256" key="1">
    <source>
        <dbReference type="SAM" id="Phobius"/>
    </source>
</evidence>
<dbReference type="RefSeq" id="WP_103424882.1">
    <property type="nucleotide sequence ID" value="NZ_CP026309.1"/>
</dbReference>
<feature type="transmembrane region" description="Helical" evidence="1">
    <location>
        <begin position="94"/>
        <end position="114"/>
    </location>
</feature>
<feature type="transmembrane region" description="Helical" evidence="1">
    <location>
        <begin position="67"/>
        <end position="87"/>
    </location>
</feature>
<dbReference type="Proteomes" id="UP000236584">
    <property type="component" value="Chromosome"/>
</dbReference>
<sequence length="121" mass="12713">MDEQPGLSEQYRMASPWPIFIALGIPIAELGILFDLFPLSVGGLVLFCGSVSGLLQEAGYVESPWRALGVLAAVLLVVGVAFVFTDLRLVTRGYAIIVTGALLVLGAVAGELFVHDDAPAV</sequence>
<dbReference type="AlphaFoldDB" id="A0A2I8VH27"/>
<protein>
    <submittedName>
        <fullName evidence="2">Cox cluster protein</fullName>
    </submittedName>
</protein>
<evidence type="ECO:0000313" key="2">
    <source>
        <dbReference type="EMBL" id="AUV81194.1"/>
    </source>
</evidence>
<dbReference type="GeneID" id="35591541"/>
<proteinExistence type="predicted"/>
<dbReference type="InterPro" id="IPR055963">
    <property type="entry name" value="DUF7541"/>
</dbReference>
<accession>A0A2I8VH27</accession>
<dbReference type="Pfam" id="PF24396">
    <property type="entry name" value="DUF7541"/>
    <property type="match status" value="1"/>
</dbReference>
<reference evidence="2 3" key="1">
    <citation type="submission" date="2018-01" db="EMBL/GenBank/DDBJ databases">
        <title>Complete genome sequence of Salinigranum rubrum GX10T, an extremely halophilic archaeon isolated from a marine solar saltern.</title>
        <authorList>
            <person name="Han S."/>
        </authorList>
    </citation>
    <scope>NUCLEOTIDE SEQUENCE [LARGE SCALE GENOMIC DNA]</scope>
    <source>
        <strain evidence="2 3">GX10</strain>
    </source>
</reference>
<organism evidence="2 3">
    <name type="scientific">Salinigranum rubrum</name>
    <dbReference type="NCBI Taxonomy" id="755307"/>
    <lineage>
        <taxon>Archaea</taxon>
        <taxon>Methanobacteriati</taxon>
        <taxon>Methanobacteriota</taxon>
        <taxon>Stenosarchaea group</taxon>
        <taxon>Halobacteria</taxon>
        <taxon>Halobacteriales</taxon>
        <taxon>Haloferacaceae</taxon>
        <taxon>Salinigranum</taxon>
    </lineage>
</organism>
<keyword evidence="3" id="KW-1185">Reference proteome</keyword>
<dbReference type="OrthoDB" id="206484at2157"/>
<keyword evidence="1" id="KW-1133">Transmembrane helix</keyword>
<dbReference type="KEGG" id="srub:C2R22_05585"/>
<gene>
    <name evidence="2" type="ORF">C2R22_05585</name>
</gene>
<keyword evidence="1" id="KW-0472">Membrane</keyword>
<keyword evidence="1" id="KW-0812">Transmembrane</keyword>
<feature type="transmembrane region" description="Helical" evidence="1">
    <location>
        <begin position="20"/>
        <end position="47"/>
    </location>
</feature>
<name>A0A2I8VH27_9EURY</name>
<dbReference type="EMBL" id="CP026309">
    <property type="protein sequence ID" value="AUV81194.1"/>
    <property type="molecule type" value="Genomic_DNA"/>
</dbReference>